<accession>A0A6P8ZPB1</accession>
<evidence type="ECO:0000313" key="2">
    <source>
        <dbReference type="RefSeq" id="XP_034243794.1"/>
    </source>
</evidence>
<dbReference type="KEGG" id="tpal:117646744"/>
<dbReference type="InParanoid" id="A0A6P8ZPB1"/>
<dbReference type="OrthoDB" id="440424at2759"/>
<dbReference type="Gene3D" id="6.10.110.10">
    <property type="match status" value="1"/>
</dbReference>
<proteinExistence type="predicted"/>
<gene>
    <name evidence="2" type="primary">LOC117646744</name>
</gene>
<sequence>MKPPLAGLRQYALGVTSAAQTRRSSDIAAGSSRFPPFPHVCRTMTTLVRAGSLPSRLLQAAARKRPVQAILQHAAARKRPTQVILVTSGLSLRSLPFVACDGTDAEPPVSDPSPSPASSSLYKEGLNSAASSIVKSVVVAVALPYVISAAAPQVLAWIGFGSVGITADSIAASFQSCFGTPWIFRCLQSLAMRGVPMSSSVSGGLATVGALQLRNVCCVPADSKDLPVDSKDVPADSKDLPAA</sequence>
<dbReference type="GeneID" id="117646744"/>
<protein>
    <submittedName>
        <fullName evidence="2">Uncharacterized protein LOC117646744 isoform X1</fullName>
    </submittedName>
</protein>
<name>A0A6P8ZPB1_THRPL</name>
<dbReference type="RefSeq" id="XP_034243794.1">
    <property type="nucleotide sequence ID" value="XM_034387903.1"/>
</dbReference>
<dbReference type="InterPro" id="IPR038213">
    <property type="entry name" value="IFI6/IFI27-like_sf"/>
</dbReference>
<dbReference type="Proteomes" id="UP000515158">
    <property type="component" value="Unplaced"/>
</dbReference>
<dbReference type="AlphaFoldDB" id="A0A6P8ZPB1"/>
<reference evidence="2" key="1">
    <citation type="submission" date="2025-08" db="UniProtKB">
        <authorList>
            <consortium name="RefSeq"/>
        </authorList>
    </citation>
    <scope>IDENTIFICATION</scope>
    <source>
        <tissue evidence="2">Total insect</tissue>
    </source>
</reference>
<organism evidence="2">
    <name type="scientific">Thrips palmi</name>
    <name type="common">Melon thrips</name>
    <dbReference type="NCBI Taxonomy" id="161013"/>
    <lineage>
        <taxon>Eukaryota</taxon>
        <taxon>Metazoa</taxon>
        <taxon>Ecdysozoa</taxon>
        <taxon>Arthropoda</taxon>
        <taxon>Hexapoda</taxon>
        <taxon>Insecta</taxon>
        <taxon>Pterygota</taxon>
        <taxon>Neoptera</taxon>
        <taxon>Paraneoptera</taxon>
        <taxon>Thysanoptera</taxon>
        <taxon>Terebrantia</taxon>
        <taxon>Thripoidea</taxon>
        <taxon>Thripidae</taxon>
        <taxon>Thrips</taxon>
    </lineage>
</organism>
<keyword evidence="1" id="KW-1185">Reference proteome</keyword>
<evidence type="ECO:0000313" key="1">
    <source>
        <dbReference type="Proteomes" id="UP000515158"/>
    </source>
</evidence>